<accession>A0A9P8RKD9</accession>
<dbReference type="GeneID" id="70127716"/>
<keyword evidence="1" id="KW-0560">Oxidoreductase</keyword>
<organism evidence="2 3">
    <name type="scientific">Truncatella angustata</name>
    <dbReference type="NCBI Taxonomy" id="152316"/>
    <lineage>
        <taxon>Eukaryota</taxon>
        <taxon>Fungi</taxon>
        <taxon>Dikarya</taxon>
        <taxon>Ascomycota</taxon>
        <taxon>Pezizomycotina</taxon>
        <taxon>Sordariomycetes</taxon>
        <taxon>Xylariomycetidae</taxon>
        <taxon>Amphisphaeriales</taxon>
        <taxon>Sporocadaceae</taxon>
        <taxon>Truncatella</taxon>
    </lineage>
</organism>
<sequence length="177" mass="19989">MASEKDTRGRELDTVAVYDLTQLQDDSSKALAHLISSNHTNFAVLRDPRLLFHNHLPDVKCCPNPYRLALCSPYLLGAQRDKLEDIYAAEAKDITNNKDCEIQDGVTYENWRHFPANKKYTVAYTAFFDAEVGNRGSDWKSVVMEYLFSGDKPLINGFSGGRKLTSNCSHDPCLHQT</sequence>
<gene>
    <name evidence="2" type="ORF">BKA67DRAFT_527196</name>
</gene>
<evidence type="ECO:0000313" key="3">
    <source>
        <dbReference type="Proteomes" id="UP000758603"/>
    </source>
</evidence>
<evidence type="ECO:0000256" key="1">
    <source>
        <dbReference type="ARBA" id="ARBA00023002"/>
    </source>
</evidence>
<proteinExistence type="predicted"/>
<dbReference type="Proteomes" id="UP000758603">
    <property type="component" value="Unassembled WGS sequence"/>
</dbReference>
<dbReference type="InterPro" id="IPR025337">
    <property type="entry name" value="Questin_oxidase-like"/>
</dbReference>
<keyword evidence="3" id="KW-1185">Reference proteome</keyword>
<dbReference type="EMBL" id="JAGPXC010000011">
    <property type="protein sequence ID" value="KAH6645661.1"/>
    <property type="molecule type" value="Genomic_DNA"/>
</dbReference>
<dbReference type="Pfam" id="PF14027">
    <property type="entry name" value="Questin_oxidase"/>
    <property type="match status" value="1"/>
</dbReference>
<evidence type="ECO:0000313" key="2">
    <source>
        <dbReference type="EMBL" id="KAH6645661.1"/>
    </source>
</evidence>
<dbReference type="GO" id="GO:0016491">
    <property type="term" value="F:oxidoreductase activity"/>
    <property type="evidence" value="ECO:0007669"/>
    <property type="project" value="UniProtKB-KW"/>
</dbReference>
<dbReference type="RefSeq" id="XP_045952175.1">
    <property type="nucleotide sequence ID" value="XM_046098824.1"/>
</dbReference>
<dbReference type="PANTHER" id="PTHR35870:SF6">
    <property type="entry name" value="MGS207 PROTEIN"/>
    <property type="match status" value="1"/>
</dbReference>
<dbReference type="OrthoDB" id="10265971at2759"/>
<dbReference type="AlphaFoldDB" id="A0A9P8RKD9"/>
<reference evidence="2" key="1">
    <citation type="journal article" date="2021" name="Nat. Commun.">
        <title>Genetic determinants of endophytism in the Arabidopsis root mycobiome.</title>
        <authorList>
            <person name="Mesny F."/>
            <person name="Miyauchi S."/>
            <person name="Thiergart T."/>
            <person name="Pickel B."/>
            <person name="Atanasova L."/>
            <person name="Karlsson M."/>
            <person name="Huettel B."/>
            <person name="Barry K.W."/>
            <person name="Haridas S."/>
            <person name="Chen C."/>
            <person name="Bauer D."/>
            <person name="Andreopoulos W."/>
            <person name="Pangilinan J."/>
            <person name="LaButti K."/>
            <person name="Riley R."/>
            <person name="Lipzen A."/>
            <person name="Clum A."/>
            <person name="Drula E."/>
            <person name="Henrissat B."/>
            <person name="Kohler A."/>
            <person name="Grigoriev I.V."/>
            <person name="Martin F.M."/>
            <person name="Hacquard S."/>
        </authorList>
    </citation>
    <scope>NUCLEOTIDE SEQUENCE</scope>
    <source>
        <strain evidence="2">MPI-SDFR-AT-0073</strain>
    </source>
</reference>
<name>A0A9P8RKD9_9PEZI</name>
<comment type="caution">
    <text evidence="2">The sequence shown here is derived from an EMBL/GenBank/DDBJ whole genome shotgun (WGS) entry which is preliminary data.</text>
</comment>
<protein>
    <submittedName>
        <fullName evidence="2">Uncharacterized protein</fullName>
    </submittedName>
</protein>
<dbReference type="PANTHER" id="PTHR35870">
    <property type="entry name" value="PROTEIN, PUTATIVE (AFU_ORTHOLOGUE AFUA_5G03330)-RELATED"/>
    <property type="match status" value="1"/>
</dbReference>